<keyword evidence="1" id="KW-0472">Membrane</keyword>
<protein>
    <submittedName>
        <fullName evidence="2">Uncharacterized protein</fullName>
    </submittedName>
</protein>
<feature type="transmembrane region" description="Helical" evidence="1">
    <location>
        <begin position="7"/>
        <end position="29"/>
    </location>
</feature>
<name>A0A2S8GH67_9BACT</name>
<evidence type="ECO:0000313" key="2">
    <source>
        <dbReference type="EMBL" id="PQO43815.1"/>
    </source>
</evidence>
<accession>A0A2S8GH67</accession>
<keyword evidence="1" id="KW-0812">Transmembrane</keyword>
<evidence type="ECO:0000313" key="3">
    <source>
        <dbReference type="Proteomes" id="UP000237819"/>
    </source>
</evidence>
<comment type="caution">
    <text evidence="2">The sequence shown here is derived from an EMBL/GenBank/DDBJ whole genome shotgun (WGS) entry which is preliminary data.</text>
</comment>
<gene>
    <name evidence="2" type="ORF">C5Y93_21755</name>
</gene>
<dbReference type="Proteomes" id="UP000237819">
    <property type="component" value="Unassembled WGS sequence"/>
</dbReference>
<dbReference type="AlphaFoldDB" id="A0A2S8GH67"/>
<evidence type="ECO:0000256" key="1">
    <source>
        <dbReference type="SAM" id="Phobius"/>
    </source>
</evidence>
<reference evidence="2 3" key="1">
    <citation type="submission" date="2018-02" db="EMBL/GenBank/DDBJ databases">
        <title>Comparative genomes isolates from brazilian mangrove.</title>
        <authorList>
            <person name="Araujo J.E."/>
            <person name="Taketani R.G."/>
            <person name="Silva M.C.P."/>
            <person name="Loureco M.V."/>
            <person name="Andreote F.D."/>
        </authorList>
    </citation>
    <scope>NUCLEOTIDE SEQUENCE [LARGE SCALE GENOMIC DNA]</scope>
    <source>
        <strain evidence="2 3">Nap-Phe MGV</strain>
    </source>
</reference>
<proteinExistence type="predicted"/>
<organism evidence="2 3">
    <name type="scientific">Blastopirellula marina</name>
    <dbReference type="NCBI Taxonomy" id="124"/>
    <lineage>
        <taxon>Bacteria</taxon>
        <taxon>Pseudomonadati</taxon>
        <taxon>Planctomycetota</taxon>
        <taxon>Planctomycetia</taxon>
        <taxon>Pirellulales</taxon>
        <taxon>Pirellulaceae</taxon>
        <taxon>Blastopirellula</taxon>
    </lineage>
</organism>
<keyword evidence="1" id="KW-1133">Transmembrane helix</keyword>
<sequence>MRCKRQILVLILIAVFVFVGLGGVTFWAARESQRGKTIDRWNGRLGSDSSIAEKRSRVLNQIEEFSWFDHAKLVDVSQYLNRSGVREINLIWISWDPTSVTGILLENGPSSQVYLFSDEEKAELFDRASNGIVFEAAIDAAKLSEISNLSNCEVQILGRNKTPISRAMRLVVEPEHE</sequence>
<dbReference type="EMBL" id="PUHZ01000022">
    <property type="protein sequence ID" value="PQO43815.1"/>
    <property type="molecule type" value="Genomic_DNA"/>
</dbReference>